<name>A0A7X1NYB4_9DEIO</name>
<feature type="compositionally biased region" description="Basic residues" evidence="1">
    <location>
        <begin position="116"/>
        <end position="130"/>
    </location>
</feature>
<protein>
    <submittedName>
        <fullName evidence="2">Uncharacterized protein</fullName>
    </submittedName>
</protein>
<dbReference type="RefSeq" id="WP_152872365.1">
    <property type="nucleotide sequence ID" value="NZ_WBSL01000014.1"/>
</dbReference>
<keyword evidence="3" id="KW-1185">Reference proteome</keyword>
<organism evidence="2 3">
    <name type="scientific">Deinococcus terrestris</name>
    <dbReference type="NCBI Taxonomy" id="2651870"/>
    <lineage>
        <taxon>Bacteria</taxon>
        <taxon>Thermotogati</taxon>
        <taxon>Deinococcota</taxon>
        <taxon>Deinococci</taxon>
        <taxon>Deinococcales</taxon>
        <taxon>Deinococcaceae</taxon>
        <taxon>Deinococcus</taxon>
    </lineage>
</organism>
<feature type="compositionally biased region" description="Low complexity" evidence="1">
    <location>
        <begin position="163"/>
        <end position="175"/>
    </location>
</feature>
<proteinExistence type="predicted"/>
<sequence length="175" mass="18954">MDKYLYNYQALSELVAELPEGVSPTNYISMFRAAVREGAITAVPLGDKFEVGAHKYPDDMVRLNPEFEKWHKRTLQAFELGKVRRGVVVHADDVRSGAVDFDEVAAKYRQQLVGRGRVKRSKQPKKKGRPKLVPISTDDQLASQPTAASSNGTGDQTPAQPVGASGASAAAGNGE</sequence>
<feature type="region of interest" description="Disordered" evidence="1">
    <location>
        <begin position="115"/>
        <end position="175"/>
    </location>
</feature>
<feature type="compositionally biased region" description="Polar residues" evidence="1">
    <location>
        <begin position="137"/>
        <end position="159"/>
    </location>
</feature>
<evidence type="ECO:0000256" key="1">
    <source>
        <dbReference type="SAM" id="MobiDB-lite"/>
    </source>
</evidence>
<dbReference type="EMBL" id="WBSL01000014">
    <property type="protein sequence ID" value="MPY68055.1"/>
    <property type="molecule type" value="Genomic_DNA"/>
</dbReference>
<comment type="caution">
    <text evidence="2">The sequence shown here is derived from an EMBL/GenBank/DDBJ whole genome shotgun (WGS) entry which is preliminary data.</text>
</comment>
<reference evidence="2 3" key="1">
    <citation type="submission" date="2019-10" db="EMBL/GenBank/DDBJ databases">
        <title>Deinococcus sp. isolated from soil.</title>
        <authorList>
            <person name="Li Y."/>
            <person name="Wang J."/>
        </authorList>
    </citation>
    <scope>NUCLEOTIDE SEQUENCE [LARGE SCALE GENOMIC DNA]</scope>
    <source>
        <strain evidence="2 3">SDU3-2</strain>
    </source>
</reference>
<evidence type="ECO:0000313" key="2">
    <source>
        <dbReference type="EMBL" id="MPY68055.1"/>
    </source>
</evidence>
<dbReference type="Proteomes" id="UP000484842">
    <property type="component" value="Unassembled WGS sequence"/>
</dbReference>
<evidence type="ECO:0000313" key="3">
    <source>
        <dbReference type="Proteomes" id="UP000484842"/>
    </source>
</evidence>
<gene>
    <name evidence="2" type="ORF">F8S09_15470</name>
</gene>
<accession>A0A7X1NYB4</accession>
<dbReference type="AlphaFoldDB" id="A0A7X1NYB4"/>